<name>A0A7W6DCI4_9HYPH</name>
<dbReference type="SUPFAM" id="SSF53448">
    <property type="entry name" value="Nucleotide-diphospho-sugar transferases"/>
    <property type="match status" value="1"/>
</dbReference>
<dbReference type="CDD" id="cd02513">
    <property type="entry name" value="CMP-NeuAc_Synthase"/>
    <property type="match status" value="1"/>
</dbReference>
<dbReference type="Pfam" id="PF02348">
    <property type="entry name" value="CTP_transf_3"/>
    <property type="match status" value="1"/>
</dbReference>
<dbReference type="EMBL" id="JACIEE010000003">
    <property type="protein sequence ID" value="MBB3976424.1"/>
    <property type="molecule type" value="Genomic_DNA"/>
</dbReference>
<dbReference type="SUPFAM" id="SSF53756">
    <property type="entry name" value="UDP-Glycosyltransferase/glycogen phosphorylase"/>
    <property type="match status" value="1"/>
</dbReference>
<evidence type="ECO:0000313" key="2">
    <source>
        <dbReference type="EMBL" id="MBB3976424.1"/>
    </source>
</evidence>
<evidence type="ECO:0000259" key="1">
    <source>
        <dbReference type="Pfam" id="PF04101"/>
    </source>
</evidence>
<dbReference type="InterPro" id="IPR029044">
    <property type="entry name" value="Nucleotide-diphossugar_trans"/>
</dbReference>
<keyword evidence="3" id="KW-1185">Reference proteome</keyword>
<dbReference type="Gene3D" id="3.90.550.10">
    <property type="entry name" value="Spore Coat Polysaccharide Biosynthesis Protein SpsA, Chain A"/>
    <property type="match status" value="1"/>
</dbReference>
<comment type="caution">
    <text evidence="2">The sequence shown here is derived from an EMBL/GenBank/DDBJ whole genome shotgun (WGS) entry which is preliminary data.</text>
</comment>
<dbReference type="InterPro" id="IPR007235">
    <property type="entry name" value="Glyco_trans_28_C"/>
</dbReference>
<organism evidence="2 3">
    <name type="scientific">Mycoplana azooxidifex</name>
    <dbReference type="NCBI Taxonomy" id="1636188"/>
    <lineage>
        <taxon>Bacteria</taxon>
        <taxon>Pseudomonadati</taxon>
        <taxon>Pseudomonadota</taxon>
        <taxon>Alphaproteobacteria</taxon>
        <taxon>Hyphomicrobiales</taxon>
        <taxon>Rhizobiaceae</taxon>
        <taxon>Mycoplana</taxon>
    </lineage>
</organism>
<dbReference type="RefSeq" id="WP_183801786.1">
    <property type="nucleotide sequence ID" value="NZ_JACIEE010000003.1"/>
</dbReference>
<dbReference type="InterPro" id="IPR050793">
    <property type="entry name" value="CMP-NeuNAc_synthase"/>
</dbReference>
<reference evidence="2 3" key="1">
    <citation type="submission" date="2020-08" db="EMBL/GenBank/DDBJ databases">
        <title>Genomic Encyclopedia of Type Strains, Phase IV (KMG-IV): sequencing the most valuable type-strain genomes for metagenomic binning, comparative biology and taxonomic classification.</title>
        <authorList>
            <person name="Goeker M."/>
        </authorList>
    </citation>
    <scope>NUCLEOTIDE SEQUENCE [LARGE SCALE GENOMIC DNA]</scope>
    <source>
        <strain evidence="2 3">DSM 100211</strain>
    </source>
</reference>
<dbReference type="GO" id="GO:0016758">
    <property type="term" value="F:hexosyltransferase activity"/>
    <property type="evidence" value="ECO:0007669"/>
    <property type="project" value="InterPro"/>
</dbReference>
<dbReference type="GO" id="GO:0008781">
    <property type="term" value="F:N-acylneuraminate cytidylyltransferase activity"/>
    <property type="evidence" value="ECO:0007669"/>
    <property type="project" value="TreeGrafter"/>
</dbReference>
<protein>
    <submittedName>
        <fullName evidence="2">Spore coat polysaccharide biosynthesis predicted glycosyltransferase SpsG/CMP-N-acetylneuraminic acid synthetase</fullName>
    </submittedName>
</protein>
<dbReference type="Proteomes" id="UP000574761">
    <property type="component" value="Unassembled WGS sequence"/>
</dbReference>
<proteinExistence type="predicted"/>
<dbReference type="PANTHER" id="PTHR21485:SF3">
    <property type="entry name" value="N-ACYLNEURAMINATE CYTIDYLYLTRANSFERASE"/>
    <property type="match status" value="1"/>
</dbReference>
<dbReference type="AlphaFoldDB" id="A0A7W6DCI4"/>
<keyword evidence="2" id="KW-0808">Transferase</keyword>
<dbReference type="Gene3D" id="3.40.50.11190">
    <property type="match status" value="1"/>
</dbReference>
<dbReference type="Pfam" id="PF04101">
    <property type="entry name" value="Glyco_tran_28_C"/>
    <property type="match status" value="1"/>
</dbReference>
<feature type="domain" description="Glycosyl transferase family 28 C-terminal" evidence="1">
    <location>
        <begin position="380"/>
        <end position="473"/>
    </location>
</feature>
<gene>
    <name evidence="2" type="ORF">GGQ64_001613</name>
</gene>
<dbReference type="PANTHER" id="PTHR21485">
    <property type="entry name" value="HAD SUPERFAMILY MEMBERS CMAS AND KDSC"/>
    <property type="match status" value="1"/>
</dbReference>
<sequence length="546" mass="59624">MAEDKVWVMIPARGGSRGVPRKNVRLLAGIPLIAHTIRIALKRIAADRIVVITDDDEIETVSRAEGVHVVREPQTTGLATLDQVALKVAGELAGQGAESADIFLTLQPTCPFMRAERLDEAVAAFGDGAASVITVVDDRHLGWKLDDDGRPEPDYQERVNRQKLPPQFRESGAIIGCRIRDLKARGTRIIQPISLIPVGKEESLDIDDFTDWAVAEHLASRRRIVIRADASKTLGMGHVYRALAMAQELARHKVVLATDSNQPLGASLLSQYPFELVEVDGNAGFLSLVERLRPDLTILDQLDTASDYVHALRQWGGKIVTFEDQGPGALETDLLVSDLYQNLNVPDERQLTGIYNAILAPNFETALQPMPFRPEVGHILVVFGGTDPAHLTERALDALARVRFSGSVDVVVGPGVKRDINLDDYGLQGTQHSNVRYMPALMKKADLAISSGGRTITELVSLGVPVLCLCQNEKELTHTHASARYGVVNLGLGELVGIDTLAAHIGRLGHSSDLRKVLHTRALHETAGRSNAAVIRRIMQRIGWDD</sequence>
<evidence type="ECO:0000313" key="3">
    <source>
        <dbReference type="Proteomes" id="UP000574761"/>
    </source>
</evidence>
<dbReference type="InterPro" id="IPR003329">
    <property type="entry name" value="Cytidylyl_trans"/>
</dbReference>
<accession>A0A7W6DCI4</accession>
<dbReference type="Gene3D" id="3.40.50.2000">
    <property type="entry name" value="Glycogen Phosphorylase B"/>
    <property type="match status" value="1"/>
</dbReference>